<reference evidence="10 11" key="1">
    <citation type="submission" date="2023-07" db="EMBL/GenBank/DDBJ databases">
        <title>Genomic Encyclopedia of Type Strains, Phase IV (KMG-IV): sequencing the most valuable type-strain genomes for metagenomic binning, comparative biology and taxonomic classification.</title>
        <authorList>
            <person name="Goeker M."/>
        </authorList>
    </citation>
    <scope>NUCLEOTIDE SEQUENCE [LARGE SCALE GENOMIC DNA]</scope>
    <source>
        <strain evidence="10 11">DSM 22616</strain>
    </source>
</reference>
<evidence type="ECO:0000256" key="2">
    <source>
        <dbReference type="ARBA" id="ARBA00011738"/>
    </source>
</evidence>
<evidence type="ECO:0000256" key="7">
    <source>
        <dbReference type="ARBA" id="ARBA00048045"/>
    </source>
</evidence>
<evidence type="ECO:0000256" key="1">
    <source>
        <dbReference type="ARBA" id="ARBA00010669"/>
    </source>
</evidence>
<dbReference type="InterPro" id="IPR016193">
    <property type="entry name" value="Cytidine_deaminase-like"/>
</dbReference>
<organism evidence="10 11">
    <name type="scientific">Peptoniphilus koenoeneniae</name>
    <dbReference type="NCBI Taxonomy" id="507751"/>
    <lineage>
        <taxon>Bacteria</taxon>
        <taxon>Bacillati</taxon>
        <taxon>Bacillota</taxon>
        <taxon>Tissierellia</taxon>
        <taxon>Tissierellales</taxon>
        <taxon>Peptoniphilaceae</taxon>
        <taxon>Peptoniphilus</taxon>
    </lineage>
</organism>
<dbReference type="Proteomes" id="UP001236559">
    <property type="component" value="Unassembled WGS sequence"/>
</dbReference>
<evidence type="ECO:0000259" key="9">
    <source>
        <dbReference type="PROSITE" id="PS51747"/>
    </source>
</evidence>
<feature type="active site" description="Proton donor" evidence="8">
    <location>
        <position position="54"/>
    </location>
</feature>
<keyword evidence="6 8" id="KW-0862">Zinc</keyword>
<dbReference type="Gene3D" id="3.40.140.10">
    <property type="entry name" value="Cytidine Deaminase, domain 2"/>
    <property type="match status" value="1"/>
</dbReference>
<dbReference type="Pfam" id="PF00383">
    <property type="entry name" value="dCMP_cyt_deam_1"/>
    <property type="match status" value="1"/>
</dbReference>
<evidence type="ECO:0000256" key="5">
    <source>
        <dbReference type="ARBA" id="ARBA00022801"/>
    </source>
</evidence>
<dbReference type="CDD" id="cd01285">
    <property type="entry name" value="nucleoside_deaminase"/>
    <property type="match status" value="1"/>
</dbReference>
<comment type="similarity">
    <text evidence="1">Belongs to the cytidine and deoxycytidylate deaminase family. ADAT2 subfamily.</text>
</comment>
<keyword evidence="3 8" id="KW-0819">tRNA processing</keyword>
<dbReference type="InterPro" id="IPR028883">
    <property type="entry name" value="tRNA_aden_deaminase"/>
</dbReference>
<keyword evidence="5 8" id="KW-0378">Hydrolase</keyword>
<dbReference type="EC" id="3.5.4.33" evidence="8"/>
<dbReference type="InterPro" id="IPR002125">
    <property type="entry name" value="CMP_dCMP_dom"/>
</dbReference>
<keyword evidence="11" id="KW-1185">Reference proteome</keyword>
<dbReference type="SUPFAM" id="SSF53927">
    <property type="entry name" value="Cytidine deaminase-like"/>
    <property type="match status" value="1"/>
</dbReference>
<comment type="function">
    <text evidence="8">Catalyzes the deamination of adenosine to inosine at the wobble position 34 of tRNA(Arg2).</text>
</comment>
<dbReference type="NCBIfam" id="NF008113">
    <property type="entry name" value="PRK10860.1"/>
    <property type="match status" value="1"/>
</dbReference>
<accession>A0ABU0AV03</accession>
<evidence type="ECO:0000313" key="10">
    <source>
        <dbReference type="EMBL" id="MDQ0275080.1"/>
    </source>
</evidence>
<evidence type="ECO:0000256" key="6">
    <source>
        <dbReference type="ARBA" id="ARBA00022833"/>
    </source>
</evidence>
<evidence type="ECO:0000256" key="8">
    <source>
        <dbReference type="HAMAP-Rule" id="MF_00972"/>
    </source>
</evidence>
<dbReference type="HAMAP" id="MF_00972">
    <property type="entry name" value="tRNA_aden_deaminase"/>
    <property type="match status" value="1"/>
</dbReference>
<feature type="binding site" evidence="8">
    <location>
        <position position="52"/>
    </location>
    <ligand>
        <name>Zn(2+)</name>
        <dbReference type="ChEBI" id="CHEBI:29105"/>
        <note>catalytic</note>
    </ligand>
</feature>
<dbReference type="GO" id="GO:0052717">
    <property type="term" value="F:tRNA-specific adenosine-34 deaminase activity"/>
    <property type="evidence" value="ECO:0007669"/>
    <property type="project" value="UniProtKB-EC"/>
</dbReference>
<keyword evidence="4 8" id="KW-0479">Metal-binding</keyword>
<dbReference type="InterPro" id="IPR016192">
    <property type="entry name" value="APOBEC/CMP_deaminase_Zn-bd"/>
</dbReference>
<feature type="domain" description="CMP/dCMP-type deaminase" evidence="9">
    <location>
        <begin position="1"/>
        <end position="112"/>
    </location>
</feature>
<dbReference type="RefSeq" id="WP_036739725.1">
    <property type="nucleotide sequence ID" value="NZ_JAUSTN010000005.1"/>
</dbReference>
<name>A0ABU0AV03_9FIRM</name>
<comment type="subunit">
    <text evidence="2 8">Homodimer.</text>
</comment>
<evidence type="ECO:0000313" key="11">
    <source>
        <dbReference type="Proteomes" id="UP001236559"/>
    </source>
</evidence>
<feature type="binding site" evidence="8">
    <location>
        <position position="82"/>
    </location>
    <ligand>
        <name>Zn(2+)</name>
        <dbReference type="ChEBI" id="CHEBI:29105"/>
        <note>catalytic</note>
    </ligand>
</feature>
<dbReference type="EMBL" id="JAUSTN010000005">
    <property type="protein sequence ID" value="MDQ0275080.1"/>
    <property type="molecule type" value="Genomic_DNA"/>
</dbReference>
<comment type="catalytic activity">
    <reaction evidence="7 8">
        <text>adenosine(34) in tRNA + H2O + H(+) = inosine(34) in tRNA + NH4(+)</text>
        <dbReference type="Rhea" id="RHEA:43168"/>
        <dbReference type="Rhea" id="RHEA-COMP:10373"/>
        <dbReference type="Rhea" id="RHEA-COMP:10374"/>
        <dbReference type="ChEBI" id="CHEBI:15377"/>
        <dbReference type="ChEBI" id="CHEBI:15378"/>
        <dbReference type="ChEBI" id="CHEBI:28938"/>
        <dbReference type="ChEBI" id="CHEBI:74411"/>
        <dbReference type="ChEBI" id="CHEBI:82852"/>
        <dbReference type="EC" id="3.5.4.33"/>
    </reaction>
</comment>
<proteinExistence type="inferred from homology"/>
<dbReference type="PANTHER" id="PTHR11079:SF202">
    <property type="entry name" value="TRNA-SPECIFIC ADENOSINE DEAMINASE"/>
    <property type="match status" value="1"/>
</dbReference>
<dbReference type="PROSITE" id="PS00903">
    <property type="entry name" value="CYT_DCMP_DEAMINASES_1"/>
    <property type="match status" value="1"/>
</dbReference>
<gene>
    <name evidence="8" type="primary">tadA</name>
    <name evidence="10" type="ORF">J2S72_001104</name>
</gene>
<evidence type="ECO:0000256" key="3">
    <source>
        <dbReference type="ARBA" id="ARBA00022694"/>
    </source>
</evidence>
<dbReference type="PANTHER" id="PTHR11079">
    <property type="entry name" value="CYTOSINE DEAMINASE FAMILY MEMBER"/>
    <property type="match status" value="1"/>
</dbReference>
<dbReference type="PROSITE" id="PS51747">
    <property type="entry name" value="CYT_DCMP_DEAMINASES_2"/>
    <property type="match status" value="1"/>
</dbReference>
<comment type="cofactor">
    <cofactor evidence="8">
        <name>Zn(2+)</name>
        <dbReference type="ChEBI" id="CHEBI:29105"/>
    </cofactor>
    <text evidence="8">Binds 1 zinc ion per subunit.</text>
</comment>
<protein>
    <recommendedName>
        <fullName evidence="8">tRNA-specific adenosine deaminase</fullName>
        <ecNumber evidence="8">3.5.4.33</ecNumber>
    </recommendedName>
</protein>
<comment type="caution">
    <text evidence="10">The sequence shown here is derived from an EMBL/GenBank/DDBJ whole genome shotgun (WGS) entry which is preliminary data.</text>
</comment>
<feature type="binding site" evidence="8">
    <location>
        <position position="85"/>
    </location>
    <ligand>
        <name>Zn(2+)</name>
        <dbReference type="ChEBI" id="CHEBI:29105"/>
        <note>catalytic</note>
    </ligand>
</feature>
<evidence type="ECO:0000256" key="4">
    <source>
        <dbReference type="ARBA" id="ARBA00022723"/>
    </source>
</evidence>
<sequence length="156" mass="17609">MNDIYFMKLTLRLAKKAYSLGEVPVGAIVTLDNKIVGYGYNLKETLKDATEHAEIRALKMAAKNLKTYHLEGGRMYVNLEPCSMCAGAMVLFRIKTLVIGCDSLRMGAAGSNLNILNREGLNHKVEVVRGVLKDESNRLISNFFEEMRFYKERNGR</sequence>